<dbReference type="GO" id="GO:0050482">
    <property type="term" value="P:arachidonate secretion"/>
    <property type="evidence" value="ECO:0007669"/>
    <property type="project" value="InterPro"/>
</dbReference>
<feature type="signal peptide" evidence="1">
    <location>
        <begin position="1"/>
        <end position="15"/>
    </location>
</feature>
<dbReference type="Gene3D" id="1.20.90.10">
    <property type="entry name" value="Phospholipase A2 domain"/>
    <property type="match status" value="1"/>
</dbReference>
<sequence>MKLFAAFSLATAVFALNDDGVVDDDTCIHGGEEVDCETKQPLVPNLARAGKNRALPDGDRRYADLKAIHSKMWSKNGLTGKNKFDERQMWAYGCHCHLLGDRPLSEMGRGAPKDPLDNKCKAYKDCQKCVREKHGETCIGEFVQYNWKYRSQANEFVSLDTESTCERELYECDVQFAKDSLNQLKVFDDSYHFFYGNFDNRDPENCVSNPSIPVEHQCCGGHNKPYHWIGLNKHQCCPDGDSGRVVDADASC</sequence>
<reference evidence="2" key="1">
    <citation type="journal article" date="2010" name="Science">
        <title>Plasticity of animal genome architecture unmasked by rapid evolution of a pelagic tunicate.</title>
        <authorList>
            <person name="Denoeud F."/>
            <person name="Henriet S."/>
            <person name="Mungpakdee S."/>
            <person name="Aury J.M."/>
            <person name="Da Silva C."/>
            <person name="Brinkmann H."/>
            <person name="Mikhaleva J."/>
            <person name="Olsen L.C."/>
            <person name="Jubin C."/>
            <person name="Canestro C."/>
            <person name="Bouquet J.M."/>
            <person name="Danks G."/>
            <person name="Poulain J."/>
            <person name="Campsteijn C."/>
            <person name="Adamski M."/>
            <person name="Cross I."/>
            <person name="Yadetie F."/>
            <person name="Muffato M."/>
            <person name="Louis A."/>
            <person name="Butcher S."/>
            <person name="Tsagkogeorga G."/>
            <person name="Konrad A."/>
            <person name="Singh S."/>
            <person name="Jensen M.F."/>
            <person name="Cong E.H."/>
            <person name="Eikeseth-Otteraa H."/>
            <person name="Noel B."/>
            <person name="Anthouard V."/>
            <person name="Porcel B.M."/>
            <person name="Kachouri-Lafond R."/>
            <person name="Nishino A."/>
            <person name="Ugolini M."/>
            <person name="Chourrout P."/>
            <person name="Nishida H."/>
            <person name="Aasland R."/>
            <person name="Huzurbazar S."/>
            <person name="Westhof E."/>
            <person name="Delsuc F."/>
            <person name="Lehrach H."/>
            <person name="Reinhardt R."/>
            <person name="Weissenbach J."/>
            <person name="Roy S.W."/>
            <person name="Artiguenave F."/>
            <person name="Postlethwait J.H."/>
            <person name="Manak J.R."/>
            <person name="Thompson E.M."/>
            <person name="Jaillon O."/>
            <person name="Du Pasquier L."/>
            <person name="Boudinot P."/>
            <person name="Liberles D.A."/>
            <person name="Volff J.N."/>
            <person name="Philippe H."/>
            <person name="Lenhard B."/>
            <person name="Roest Crollius H."/>
            <person name="Wincker P."/>
            <person name="Chourrout D."/>
        </authorList>
    </citation>
    <scope>NUCLEOTIDE SEQUENCE [LARGE SCALE GENOMIC DNA]</scope>
</reference>
<dbReference type="GO" id="GO:0006644">
    <property type="term" value="P:phospholipid metabolic process"/>
    <property type="evidence" value="ECO:0007669"/>
    <property type="project" value="InterPro"/>
</dbReference>
<dbReference type="AlphaFoldDB" id="E4Y7U8"/>
<dbReference type="GO" id="GO:0004623">
    <property type="term" value="F:phospholipase A2 activity"/>
    <property type="evidence" value="ECO:0007669"/>
    <property type="project" value="InterPro"/>
</dbReference>
<gene>
    <name evidence="2" type="ORF">GSOID_T00025616001</name>
</gene>
<accession>E4Y7U8</accession>
<protein>
    <recommendedName>
        <fullName evidence="3">Phospholipase A2 domain-containing protein</fullName>
    </recommendedName>
</protein>
<dbReference type="SUPFAM" id="SSF48619">
    <property type="entry name" value="Phospholipase A2, PLA2"/>
    <property type="match status" value="1"/>
</dbReference>
<dbReference type="Proteomes" id="UP000011014">
    <property type="component" value="Unassembled WGS sequence"/>
</dbReference>
<organism evidence="2">
    <name type="scientific">Oikopleura dioica</name>
    <name type="common">Tunicate</name>
    <dbReference type="NCBI Taxonomy" id="34765"/>
    <lineage>
        <taxon>Eukaryota</taxon>
        <taxon>Metazoa</taxon>
        <taxon>Chordata</taxon>
        <taxon>Tunicata</taxon>
        <taxon>Appendicularia</taxon>
        <taxon>Copelata</taxon>
        <taxon>Oikopleuridae</taxon>
        <taxon>Oikopleura</taxon>
    </lineage>
</organism>
<evidence type="ECO:0008006" key="3">
    <source>
        <dbReference type="Google" id="ProtNLM"/>
    </source>
</evidence>
<dbReference type="EMBL" id="FN654313">
    <property type="protein sequence ID" value="CBY31698.1"/>
    <property type="molecule type" value="Genomic_DNA"/>
</dbReference>
<name>E4Y7U8_OIKDI</name>
<evidence type="ECO:0000256" key="1">
    <source>
        <dbReference type="SAM" id="SignalP"/>
    </source>
</evidence>
<keyword evidence="1" id="KW-0732">Signal</keyword>
<evidence type="ECO:0000313" key="2">
    <source>
        <dbReference type="EMBL" id="CBY31698.1"/>
    </source>
</evidence>
<feature type="chain" id="PRO_5012203834" description="Phospholipase A2 domain-containing protein" evidence="1">
    <location>
        <begin position="16"/>
        <end position="252"/>
    </location>
</feature>
<proteinExistence type="predicted"/>
<dbReference type="InterPro" id="IPR036444">
    <property type="entry name" value="PLipase_A2_dom_sf"/>
</dbReference>